<evidence type="ECO:0000256" key="2">
    <source>
        <dbReference type="ARBA" id="ARBA00022898"/>
    </source>
</evidence>
<gene>
    <name evidence="5" type="ORF">SAMN02745110_01487</name>
</gene>
<protein>
    <submittedName>
        <fullName evidence="5">Arginine/lysine/ornithine decarboxylase</fullName>
    </submittedName>
</protein>
<evidence type="ECO:0000313" key="5">
    <source>
        <dbReference type="EMBL" id="SJZ74542.1"/>
    </source>
</evidence>
<dbReference type="InterPro" id="IPR015421">
    <property type="entry name" value="PyrdxlP-dep_Trfase_major"/>
</dbReference>
<keyword evidence="6" id="KW-1185">Reference proteome</keyword>
<comment type="cofactor">
    <cofactor evidence="1">
        <name>pyridoxal 5'-phosphate</name>
        <dbReference type="ChEBI" id="CHEBI:597326"/>
    </cofactor>
</comment>
<dbReference type="GO" id="GO:0003824">
    <property type="term" value="F:catalytic activity"/>
    <property type="evidence" value="ECO:0007669"/>
    <property type="project" value="InterPro"/>
</dbReference>
<evidence type="ECO:0000313" key="6">
    <source>
        <dbReference type="Proteomes" id="UP000189857"/>
    </source>
</evidence>
<evidence type="ECO:0000256" key="3">
    <source>
        <dbReference type="SAM" id="MobiDB-lite"/>
    </source>
</evidence>
<sequence>MKEYINDAINKYLNYSDPSAESSKSPDEEGHNKIPWHMPGHKRKAAPWGNDFHSDAFGHDLTEVPGMDDLHHPEEMIKQSMDEMTKVYKSFKSYYLVNGSTSGNLASIFACLEGMHKGTGKNGKESAKEKAIMIARNCHKSVFNSLILSGVKPVYIYPRVSDEISIDGQIDAEDIRSAIEKNSYLDIKCCIITSPTYEGIISDIEKISECLHEYNIPLIVDEAHGAHFPFYEEEGCGENSDVTVASKNTGCGENSDVTVVSKNTGCSKKNAANDDGDSTALYPRSALYKGADIVIQSLHKTLPCYTQTAVLHIAENAGVKGFGKEEIAEKVERYLRIFQTSSPSYIFLQAMEKCIAWCDENRNEFIKHFDRIRRFRDKFRESSFRNLRLFGAGDLTRLVIFVKGVTGKKASELLEEKTGVVVEMAGNDYLVFISTVMDRDEDFDRLIESLRILDELVDNESDESGSGSEEIFMVDTSEGSFQIKDAVGRRVTDYIYVYPPGIPIIAPYEIIEEKHVAEILHDIRCGYSVRSGKK</sequence>
<proteinExistence type="predicted"/>
<evidence type="ECO:0000256" key="1">
    <source>
        <dbReference type="ARBA" id="ARBA00001933"/>
    </source>
</evidence>
<dbReference type="RefSeq" id="WP_078787325.1">
    <property type="nucleotide sequence ID" value="NZ_FMTO01000007.1"/>
</dbReference>
<accession>A0A1T4N5M5</accession>
<dbReference type="InterPro" id="IPR015424">
    <property type="entry name" value="PyrdxlP-dep_Trfase"/>
</dbReference>
<dbReference type="EMBL" id="FUXA01000008">
    <property type="protein sequence ID" value="SJZ74542.1"/>
    <property type="molecule type" value="Genomic_DNA"/>
</dbReference>
<dbReference type="PANTHER" id="PTHR43277:SF4">
    <property type="entry name" value="ARGININE DECARBOXYLASE"/>
    <property type="match status" value="1"/>
</dbReference>
<dbReference type="OrthoDB" id="9815233at2"/>
<evidence type="ECO:0000259" key="4">
    <source>
        <dbReference type="Pfam" id="PF01276"/>
    </source>
</evidence>
<feature type="domain" description="Orn/Lys/Arg decarboxylases family 1 pyridoxal-P attachment site" evidence="4">
    <location>
        <begin position="33"/>
        <end position="231"/>
    </location>
</feature>
<reference evidence="5 6" key="1">
    <citation type="submission" date="2017-02" db="EMBL/GenBank/DDBJ databases">
        <authorList>
            <person name="Peterson S.W."/>
        </authorList>
    </citation>
    <scope>NUCLEOTIDE SEQUENCE [LARGE SCALE GENOMIC DNA]</scope>
    <source>
        <strain evidence="5 6">ATCC 17233</strain>
    </source>
</reference>
<dbReference type="PANTHER" id="PTHR43277">
    <property type="entry name" value="ARGININE DECARBOXYLASE"/>
    <property type="match status" value="1"/>
</dbReference>
<feature type="region of interest" description="Disordered" evidence="3">
    <location>
        <begin position="15"/>
        <end position="42"/>
    </location>
</feature>
<dbReference type="SUPFAM" id="SSF53383">
    <property type="entry name" value="PLP-dependent transferases"/>
    <property type="match status" value="1"/>
</dbReference>
<dbReference type="Gene3D" id="3.90.105.10">
    <property type="entry name" value="Molybdopterin biosynthesis moea protein, domain 2"/>
    <property type="match status" value="1"/>
</dbReference>
<keyword evidence="2" id="KW-0663">Pyridoxal phosphate</keyword>
<dbReference type="InterPro" id="IPR000310">
    <property type="entry name" value="Orn/Lys/Arg_deCO2ase_major_dom"/>
</dbReference>
<name>A0A1T4N5M5_9FIRM</name>
<dbReference type="Pfam" id="PF01276">
    <property type="entry name" value="OKR_DC_1"/>
    <property type="match status" value="1"/>
</dbReference>
<dbReference type="InterPro" id="IPR052357">
    <property type="entry name" value="Orn_Lys_Arg_decarboxylase-I"/>
</dbReference>
<dbReference type="Proteomes" id="UP000189857">
    <property type="component" value="Unassembled WGS sequence"/>
</dbReference>
<dbReference type="AlphaFoldDB" id="A0A1T4N5M5"/>
<dbReference type="Gene3D" id="3.40.640.10">
    <property type="entry name" value="Type I PLP-dependent aspartate aminotransferase-like (Major domain)"/>
    <property type="match status" value="1"/>
</dbReference>
<organism evidence="5 6">
    <name type="scientific">Eubacterium ruminantium</name>
    <dbReference type="NCBI Taxonomy" id="42322"/>
    <lineage>
        <taxon>Bacteria</taxon>
        <taxon>Bacillati</taxon>
        <taxon>Bacillota</taxon>
        <taxon>Clostridia</taxon>
        <taxon>Eubacteriales</taxon>
        <taxon>Eubacteriaceae</taxon>
        <taxon>Eubacterium</taxon>
    </lineage>
</organism>